<dbReference type="InterPro" id="IPR050921">
    <property type="entry name" value="T4SS_GSP_E_ATPase"/>
</dbReference>
<dbReference type="AlphaFoldDB" id="A0A518HQ99"/>
<dbReference type="PANTHER" id="PTHR30486">
    <property type="entry name" value="TWITCHING MOTILITY PROTEIN PILT"/>
    <property type="match status" value="1"/>
</dbReference>
<comment type="similarity">
    <text evidence="1">Belongs to the GSP E family.</text>
</comment>
<dbReference type="KEGG" id="snep:Enr13x_28290"/>
<dbReference type="GO" id="GO:0005524">
    <property type="term" value="F:ATP binding"/>
    <property type="evidence" value="ECO:0007669"/>
    <property type="project" value="InterPro"/>
</dbReference>
<dbReference type="Pfam" id="PF00437">
    <property type="entry name" value="T2SSE"/>
    <property type="match status" value="1"/>
</dbReference>
<accession>A0A518HQ99</accession>
<dbReference type="OrthoDB" id="9810761at2"/>
<protein>
    <submittedName>
        <fullName evidence="3">Twitching mobility protein</fullName>
    </submittedName>
</protein>
<dbReference type="EMBL" id="CP037423">
    <property type="protein sequence ID" value="QDV42977.1"/>
    <property type="molecule type" value="Genomic_DNA"/>
</dbReference>
<dbReference type="Gene3D" id="3.30.450.90">
    <property type="match status" value="1"/>
</dbReference>
<keyword evidence="4" id="KW-1185">Reference proteome</keyword>
<dbReference type="Proteomes" id="UP000319004">
    <property type="component" value="Chromosome"/>
</dbReference>
<dbReference type="InterPro" id="IPR027417">
    <property type="entry name" value="P-loop_NTPase"/>
</dbReference>
<feature type="domain" description="Bacterial type II secretion system protein E" evidence="2">
    <location>
        <begin position="139"/>
        <end position="408"/>
    </location>
</feature>
<dbReference type="GO" id="GO:0016887">
    <property type="term" value="F:ATP hydrolysis activity"/>
    <property type="evidence" value="ECO:0007669"/>
    <property type="project" value="InterPro"/>
</dbReference>
<dbReference type="SUPFAM" id="SSF52540">
    <property type="entry name" value="P-loop containing nucleoside triphosphate hydrolases"/>
    <property type="match status" value="1"/>
</dbReference>
<proteinExistence type="inferred from homology"/>
<dbReference type="RefSeq" id="WP_145386757.1">
    <property type="nucleotide sequence ID" value="NZ_CP037423.1"/>
</dbReference>
<gene>
    <name evidence="3" type="primary">pilT_1</name>
    <name evidence="3" type="ORF">Enr13x_28290</name>
</gene>
<evidence type="ECO:0000259" key="2">
    <source>
        <dbReference type="Pfam" id="PF00437"/>
    </source>
</evidence>
<organism evidence="3 4">
    <name type="scientific">Stieleria neptunia</name>
    <dbReference type="NCBI Taxonomy" id="2527979"/>
    <lineage>
        <taxon>Bacteria</taxon>
        <taxon>Pseudomonadati</taxon>
        <taxon>Planctomycetota</taxon>
        <taxon>Planctomycetia</taxon>
        <taxon>Pirellulales</taxon>
        <taxon>Pirellulaceae</taxon>
        <taxon>Stieleria</taxon>
    </lineage>
</organism>
<evidence type="ECO:0000313" key="3">
    <source>
        <dbReference type="EMBL" id="QDV42977.1"/>
    </source>
</evidence>
<evidence type="ECO:0000313" key="4">
    <source>
        <dbReference type="Proteomes" id="UP000319004"/>
    </source>
</evidence>
<dbReference type="NCBIfam" id="TIGR01420">
    <property type="entry name" value="pilT_fam"/>
    <property type="match status" value="1"/>
</dbReference>
<dbReference type="PANTHER" id="PTHR30486:SF12">
    <property type="entry name" value="TYPE IV PILUS ATPASE PILU"/>
    <property type="match status" value="1"/>
</dbReference>
<dbReference type="Gene3D" id="3.40.50.300">
    <property type="entry name" value="P-loop containing nucleotide triphosphate hydrolases"/>
    <property type="match status" value="1"/>
</dbReference>
<dbReference type="InterPro" id="IPR006321">
    <property type="entry name" value="PilT/PilU"/>
</dbReference>
<evidence type="ECO:0000256" key="1">
    <source>
        <dbReference type="ARBA" id="ARBA00006611"/>
    </source>
</evidence>
<name>A0A518HQ99_9BACT</name>
<dbReference type="InterPro" id="IPR001482">
    <property type="entry name" value="T2SS/T4SS_dom"/>
</dbReference>
<dbReference type="CDD" id="cd01131">
    <property type="entry name" value="PilT"/>
    <property type="match status" value="1"/>
</dbReference>
<sequence>MAEKIIGVGQQSNLAVIAEIIEAEIRRTYGGAKLIVARASGIEMQAQRKGFDGPFDSYQFRISADGETLAALQESAKLFPPNAAVTEEDGVFGVEFLKMAHHQEASMAAIKEISGLLLLPDVWRFQGQRFRREVLRPHRLMEAMVKFRASDLHLYPDADPVFRVDNAIRRSDLRHPLTADQITAFIKDVAPEKDWNEYLEHSQCSFRYHQVGVGFARVSAFIRGGVPHCTLRFLPEAIPSFDELQIPSEVMKKLGGLHFGLILVTGMTGSGKSTTVASLIDWINQNQARHILTIEDPIEYAQVNKKSIISQRQVGEDVESFNEAVRAALRQDPDVIFVGEMRDSDTIRSAISAAATGHLVISTLHANTASEVITRIVSFFDPIERDLVRLQLRDCVKCIICQRLVAKVKGGRVPALEFLFNDTKQIADCILSGDAQGIRAGMQQVMSESFIVEKYLVDLAKQDVISHDEAVAHAANHDTFEQMWHGNYAPPTIDSIKQR</sequence>
<reference evidence="3 4" key="1">
    <citation type="submission" date="2019-03" db="EMBL/GenBank/DDBJ databases">
        <title>Deep-cultivation of Planctomycetes and their phenomic and genomic characterization uncovers novel biology.</title>
        <authorList>
            <person name="Wiegand S."/>
            <person name="Jogler M."/>
            <person name="Boedeker C."/>
            <person name="Pinto D."/>
            <person name="Vollmers J."/>
            <person name="Rivas-Marin E."/>
            <person name="Kohn T."/>
            <person name="Peeters S.H."/>
            <person name="Heuer A."/>
            <person name="Rast P."/>
            <person name="Oberbeckmann S."/>
            <person name="Bunk B."/>
            <person name="Jeske O."/>
            <person name="Meyerdierks A."/>
            <person name="Storesund J.E."/>
            <person name="Kallscheuer N."/>
            <person name="Luecker S."/>
            <person name="Lage O.M."/>
            <person name="Pohl T."/>
            <person name="Merkel B.J."/>
            <person name="Hornburger P."/>
            <person name="Mueller R.-W."/>
            <person name="Bruemmer F."/>
            <person name="Labrenz M."/>
            <person name="Spormann A.M."/>
            <person name="Op den Camp H."/>
            <person name="Overmann J."/>
            <person name="Amann R."/>
            <person name="Jetten M.S.M."/>
            <person name="Mascher T."/>
            <person name="Medema M.H."/>
            <person name="Devos D.P."/>
            <person name="Kaster A.-K."/>
            <person name="Ovreas L."/>
            <person name="Rohde M."/>
            <person name="Galperin M.Y."/>
            <person name="Jogler C."/>
        </authorList>
    </citation>
    <scope>NUCLEOTIDE SEQUENCE [LARGE SCALE GENOMIC DNA]</scope>
    <source>
        <strain evidence="3 4">Enr13</strain>
    </source>
</reference>